<dbReference type="CDD" id="cd11714">
    <property type="entry name" value="GINS_A_archaea"/>
    <property type="match status" value="1"/>
</dbReference>
<dbReference type="Proteomes" id="UP000006903">
    <property type="component" value="Chromosome"/>
</dbReference>
<evidence type="ECO:0000313" key="1">
    <source>
        <dbReference type="EMBL" id="ACL11014.1"/>
    </source>
</evidence>
<accession>B8D4I3</accession>
<organism evidence="1 2">
    <name type="scientific">Desulfurococcus amylolyticus (strain DSM 18924 / JCM 16383 / VKM B-2413 / 1221n)</name>
    <name type="common">Desulfurococcus kamchatkensis</name>
    <dbReference type="NCBI Taxonomy" id="490899"/>
    <lineage>
        <taxon>Archaea</taxon>
        <taxon>Thermoproteota</taxon>
        <taxon>Thermoprotei</taxon>
        <taxon>Desulfurococcales</taxon>
        <taxon>Desulfurococcaceae</taxon>
        <taxon>Desulfurococcus</taxon>
    </lineage>
</organism>
<dbReference type="HOGENOM" id="CLU_117967_0_0_2"/>
<evidence type="ECO:0000313" key="2">
    <source>
        <dbReference type="Proteomes" id="UP000006903"/>
    </source>
</evidence>
<proteinExistence type="predicted"/>
<dbReference type="InterPro" id="IPR038437">
    <property type="entry name" value="GINS_Psf3_sf"/>
</dbReference>
<dbReference type="KEGG" id="dka:DKAM_0688"/>
<gene>
    <name evidence="1" type="ordered locus">DKAM_0688</name>
</gene>
<protein>
    <submittedName>
        <fullName evidence="1">Uncharacterized protein</fullName>
    </submittedName>
</protein>
<dbReference type="eggNOG" id="arCOG00552">
    <property type="taxonomic scope" value="Archaea"/>
</dbReference>
<sequence length="201" mass="23454">MVDALNGLLELIGILTSDFIAREYEEEPVKILVTAQDLNVFIDDGFIELTKGSEQVVPRWIARKLAAKNQAKIVDDDISRDMLSQLVFNEDRYRNQLRFEKLRGYFYHRMKDTLVKNVEEYGRSPDIKRLQEVSELVRIINDSMLSLTRFRTRKIVNLTMTPGYPADIVENLSEEEKILFNALKTILDIYYRRFIGVETIG</sequence>
<dbReference type="AlphaFoldDB" id="B8D4I3"/>
<dbReference type="Gene3D" id="1.20.58.2050">
    <property type="match status" value="1"/>
</dbReference>
<name>B8D4I3_DESA1</name>
<dbReference type="STRING" id="490899.DKAM_0688"/>
<dbReference type="EMBL" id="CP001140">
    <property type="protein sequence ID" value="ACL11014.1"/>
    <property type="molecule type" value="Genomic_DNA"/>
</dbReference>
<reference evidence="1 2" key="1">
    <citation type="journal article" date="2009" name="J. Bacteriol.">
        <title>Complete genome sequence of the anaerobic, protein-degrading hyperthermophilic crenarchaeon Desulfurococcus kamchatkensis.</title>
        <authorList>
            <person name="Ravin N.V."/>
            <person name="Mardanov A.V."/>
            <person name="Beletsky A.V."/>
            <person name="Kublanov I.V."/>
            <person name="Kolganova T.V."/>
            <person name="Lebedinsky A.V."/>
            <person name="Chernyh N.A."/>
            <person name="Bonch-Osmolovskaya E.A."/>
            <person name="Skryabin K.G."/>
        </authorList>
    </citation>
    <scope>NUCLEOTIDE SEQUENCE [LARGE SCALE GENOMIC DNA]</scope>
    <source>
        <strain evidence="2">DSM 18924 / JCM 16383 / VKM B-2413 / 1221n</strain>
    </source>
</reference>